<evidence type="ECO:0000259" key="3">
    <source>
        <dbReference type="SMART" id="SM00642"/>
    </source>
</evidence>
<dbReference type="CDD" id="cd02857">
    <property type="entry name" value="E_set_CDase_PDE_N"/>
    <property type="match status" value="1"/>
</dbReference>
<dbReference type="EMBL" id="JAATJL010000001">
    <property type="protein sequence ID" value="NJC23596.1"/>
    <property type="molecule type" value="Genomic_DNA"/>
</dbReference>
<dbReference type="Pfam" id="PF00128">
    <property type="entry name" value="Alpha-amylase"/>
    <property type="match status" value="1"/>
</dbReference>
<evidence type="ECO:0000256" key="1">
    <source>
        <dbReference type="ARBA" id="ARBA00022801"/>
    </source>
</evidence>
<evidence type="ECO:0000256" key="2">
    <source>
        <dbReference type="ARBA" id="ARBA00023295"/>
    </source>
</evidence>
<dbReference type="SUPFAM" id="SSF81296">
    <property type="entry name" value="E set domains"/>
    <property type="match status" value="1"/>
</dbReference>
<sequence length="621" mass="68576">MFLLPHHDGSELYLPDQTPSLGDTVRVRLRVPLTGYGRVLRVYVRSLRDGEPHYDDASRVPHDVAASSGWEWWEACVSLVNPVTRYRFLLEISGNAGSEWHWLNAEGLFGRDTPDVHDFRAVCHEPAPVWARRGVIYQVFPDRFARSASGAASAAQRATPEWAVECTWDTPVSFEGPDAPRQFYGGDLDGITERLDHIRSLGATVVYLTPFFPARSNHRYDAATFSCVDPLLGGDEALIRLVDAAHARGMRVIGDLTTNHTGDAHEWFQSALADPSSSSADFYYFSADHAIYASWYGVPSLPKLNWTSAGLRERFTAVIAQWLQPPFNLDGWRIDVANMSGRHGAVDVNRAVALQVRETMRRVKPDSLLLAESTNDAAADFDGDTWHGAMTYSNFTRPLWQWLARDDARVNFFGTPLAGPNRIPAEQFVELHSVFAAAFPWQVRTQNMIALNTHDTARAATVMIPGGLLIGLGIMFTMPGIPTLFAGDEFGLEGVNGEDSRAPLPWDRLEDRHHELRDAVAHLGRLRLKVAALPDGGFRWLYAEGHVLIYVREHASGSVLVVAARAGFEVELSGHLVCCSTDGVPELWGSGDVTADWSADAVRFRSGGPGVRLWALPGVSV</sequence>
<organism evidence="4 5">
    <name type="scientific">Arthrobacter pigmenti</name>
    <dbReference type="NCBI Taxonomy" id="271432"/>
    <lineage>
        <taxon>Bacteria</taxon>
        <taxon>Bacillati</taxon>
        <taxon>Actinomycetota</taxon>
        <taxon>Actinomycetes</taxon>
        <taxon>Micrococcales</taxon>
        <taxon>Micrococcaceae</taxon>
        <taxon>Arthrobacter</taxon>
    </lineage>
</organism>
<dbReference type="SMART" id="SM00642">
    <property type="entry name" value="Aamy"/>
    <property type="match status" value="1"/>
</dbReference>
<dbReference type="GO" id="GO:0004558">
    <property type="term" value="F:alpha-1,4-glucosidase activity"/>
    <property type="evidence" value="ECO:0007669"/>
    <property type="project" value="UniProtKB-EC"/>
</dbReference>
<dbReference type="InterPro" id="IPR006047">
    <property type="entry name" value="GH13_cat_dom"/>
</dbReference>
<name>A0A846RX63_9MICC</name>
<reference evidence="4 5" key="1">
    <citation type="submission" date="2020-03" db="EMBL/GenBank/DDBJ databases">
        <title>Sequencing the genomes of 1000 actinobacteria strains.</title>
        <authorList>
            <person name="Klenk H.-P."/>
        </authorList>
    </citation>
    <scope>NUCLEOTIDE SEQUENCE [LARGE SCALE GENOMIC DNA]</scope>
    <source>
        <strain evidence="4 5">DSM 16403</strain>
    </source>
</reference>
<dbReference type="SUPFAM" id="SSF51445">
    <property type="entry name" value="(Trans)glycosidases"/>
    <property type="match status" value="1"/>
</dbReference>
<keyword evidence="1 4" id="KW-0378">Hydrolase</keyword>
<dbReference type="PANTHER" id="PTHR10357">
    <property type="entry name" value="ALPHA-AMYLASE FAMILY MEMBER"/>
    <property type="match status" value="1"/>
</dbReference>
<dbReference type="InterPro" id="IPR014756">
    <property type="entry name" value="Ig_E-set"/>
</dbReference>
<protein>
    <submittedName>
        <fullName evidence="4">Alpha-glucosidase</fullName>
        <ecNumber evidence="4">3.2.1.20</ecNumber>
    </submittedName>
</protein>
<dbReference type="InterPro" id="IPR004185">
    <property type="entry name" value="Glyco_hydro_13_lg-like_dom"/>
</dbReference>
<gene>
    <name evidence="4" type="ORF">BJ994_002672</name>
</gene>
<dbReference type="EC" id="3.2.1.20" evidence="4"/>
<feature type="domain" description="Glycosyl hydrolase family 13 catalytic" evidence="3">
    <location>
        <begin position="138"/>
        <end position="527"/>
    </location>
</feature>
<evidence type="ECO:0000313" key="5">
    <source>
        <dbReference type="Proteomes" id="UP000547458"/>
    </source>
</evidence>
<dbReference type="RefSeq" id="WP_167994836.1">
    <property type="nucleotide sequence ID" value="NZ_JAATJL010000001.1"/>
</dbReference>
<dbReference type="CDD" id="cd11338">
    <property type="entry name" value="AmyAc_CMD"/>
    <property type="match status" value="1"/>
</dbReference>
<keyword evidence="5" id="KW-1185">Reference proteome</keyword>
<accession>A0A846RX63</accession>
<comment type="caution">
    <text evidence="4">The sequence shown here is derived from an EMBL/GenBank/DDBJ whole genome shotgun (WGS) entry which is preliminary data.</text>
</comment>
<dbReference type="PANTHER" id="PTHR10357:SF210">
    <property type="entry name" value="MALTODEXTRIN GLUCOSIDASE"/>
    <property type="match status" value="1"/>
</dbReference>
<dbReference type="Gene3D" id="3.20.20.80">
    <property type="entry name" value="Glycosidases"/>
    <property type="match status" value="1"/>
</dbReference>
<dbReference type="GO" id="GO:0005975">
    <property type="term" value="P:carbohydrate metabolic process"/>
    <property type="evidence" value="ECO:0007669"/>
    <property type="project" value="InterPro"/>
</dbReference>
<keyword evidence="2 4" id="KW-0326">Glycosidase</keyword>
<proteinExistence type="predicted"/>
<dbReference type="AlphaFoldDB" id="A0A846RX63"/>
<dbReference type="InterPro" id="IPR017853">
    <property type="entry name" value="GH"/>
</dbReference>
<evidence type="ECO:0000313" key="4">
    <source>
        <dbReference type="EMBL" id="NJC23596.1"/>
    </source>
</evidence>
<dbReference type="Proteomes" id="UP000547458">
    <property type="component" value="Unassembled WGS sequence"/>
</dbReference>